<dbReference type="InterPro" id="IPR036465">
    <property type="entry name" value="vWFA_dom_sf"/>
</dbReference>
<dbReference type="PROSITE" id="PS50005">
    <property type="entry name" value="TPR"/>
    <property type="match status" value="1"/>
</dbReference>
<dbReference type="InterPro" id="IPR050768">
    <property type="entry name" value="UPF0353/GerABKA_families"/>
</dbReference>
<dbReference type="InterPro" id="IPR002035">
    <property type="entry name" value="VWF_A"/>
</dbReference>
<reference evidence="4 5" key="1">
    <citation type="submission" date="2020-04" db="EMBL/GenBank/DDBJ databases">
        <authorList>
            <person name="De Canck E."/>
        </authorList>
    </citation>
    <scope>NUCLEOTIDE SEQUENCE [LARGE SCALE GENOMIC DNA]</scope>
    <source>
        <strain evidence="4 5">LMG 3458</strain>
    </source>
</reference>
<dbReference type="SMART" id="SM00028">
    <property type="entry name" value="TPR"/>
    <property type="match status" value="1"/>
</dbReference>
<proteinExistence type="predicted"/>
<dbReference type="Proteomes" id="UP000494111">
    <property type="component" value="Unassembled WGS sequence"/>
</dbReference>
<dbReference type="RefSeq" id="WP_175192887.1">
    <property type="nucleotide sequence ID" value="NZ_CADIJO010000009.1"/>
</dbReference>
<dbReference type="EMBL" id="CADIJO010000009">
    <property type="protein sequence ID" value="CAB3708876.1"/>
    <property type="molecule type" value="Genomic_DNA"/>
</dbReference>
<dbReference type="SUPFAM" id="SSF53300">
    <property type="entry name" value="vWA-like"/>
    <property type="match status" value="1"/>
</dbReference>
<dbReference type="SMART" id="SM00327">
    <property type="entry name" value="VWA"/>
    <property type="match status" value="1"/>
</dbReference>
<evidence type="ECO:0000313" key="4">
    <source>
        <dbReference type="EMBL" id="CAB3708876.1"/>
    </source>
</evidence>
<evidence type="ECO:0000256" key="2">
    <source>
        <dbReference type="SAM" id="MobiDB-lite"/>
    </source>
</evidence>
<dbReference type="AlphaFoldDB" id="A0A6S7A9T5"/>
<dbReference type="InterPro" id="IPR011990">
    <property type="entry name" value="TPR-like_helical_dom_sf"/>
</dbReference>
<organism evidence="4 5">
    <name type="scientific">Achromobacter deleyi</name>
    <dbReference type="NCBI Taxonomy" id="1353891"/>
    <lineage>
        <taxon>Bacteria</taxon>
        <taxon>Pseudomonadati</taxon>
        <taxon>Pseudomonadota</taxon>
        <taxon>Betaproteobacteria</taxon>
        <taxon>Burkholderiales</taxon>
        <taxon>Alcaligenaceae</taxon>
        <taxon>Achromobacter</taxon>
    </lineage>
</organism>
<accession>A0A6S7A9T5</accession>
<dbReference type="InterPro" id="IPR019734">
    <property type="entry name" value="TPR_rpt"/>
</dbReference>
<protein>
    <recommendedName>
        <fullName evidence="3">VWFA domain-containing protein</fullName>
    </recommendedName>
</protein>
<evidence type="ECO:0000313" key="5">
    <source>
        <dbReference type="Proteomes" id="UP000494111"/>
    </source>
</evidence>
<dbReference type="SUPFAM" id="SSF48452">
    <property type="entry name" value="TPR-like"/>
    <property type="match status" value="1"/>
</dbReference>
<dbReference type="Pfam" id="PF13519">
    <property type="entry name" value="VWA_2"/>
    <property type="match status" value="1"/>
</dbReference>
<dbReference type="PANTHER" id="PTHR22550:SF14">
    <property type="entry name" value="VWFA DOMAIN-CONTAINING PROTEIN"/>
    <property type="match status" value="1"/>
</dbReference>
<evidence type="ECO:0000256" key="1">
    <source>
        <dbReference type="PROSITE-ProRule" id="PRU00339"/>
    </source>
</evidence>
<keyword evidence="1" id="KW-0802">TPR repeat</keyword>
<sequence length="519" mass="54612">MDVDLSAFHFLRPWWLLGLLAAALAGWSGRGDRVAAGRGSRIAPALLPYLLVRTPGSRGPRPIDALAALLAVGSLAAAGPAWQRDQPDFLDNVAPLIVAVALGPSMDGSDVPPSRLEAAKHLVRDLAARRAGAKTGLIAYAGSSHLVLPPTDDTHLLDLFAQALASDLIGPQGRDAAGAIGLAAQVLAAERAGGTLLLLTDGADASRFGAVRQRAQQAEDLQVLVMAVGQTGLDQAALRGLASAAGAPLGSLTRSPDDLDWISLHAQQHFQAVQDVRSGAIHWRDAGYWLCWPLALLALLAVRRGWNVGWTAAVVLAVSLGAPADTRANPLADAFLTADQQGRLAFDQGHYDEAAQRFQDPYWKGRAAYQAGDYPTALAAFSKVDSAEGRFYVGNTQTRLRQYDAALAAYDRALALAPGWDAAVVNRGIVQRLLAAMTQEAQGDVAERPDQTIADQSARQGQKTAAPVAQAASEEQWLNNLTLSPARFLRGRFAVEDAAANSATNSATKAPTNAAGVRP</sequence>
<feature type="domain" description="VWFA" evidence="3">
    <location>
        <begin position="93"/>
        <end position="261"/>
    </location>
</feature>
<feature type="region of interest" description="Disordered" evidence="2">
    <location>
        <begin position="499"/>
        <end position="519"/>
    </location>
</feature>
<name>A0A6S7A9T5_9BURK</name>
<dbReference type="Gene3D" id="3.40.50.410">
    <property type="entry name" value="von Willebrand factor, type A domain"/>
    <property type="match status" value="1"/>
</dbReference>
<evidence type="ECO:0000259" key="3">
    <source>
        <dbReference type="SMART" id="SM00327"/>
    </source>
</evidence>
<feature type="repeat" description="TPR" evidence="1">
    <location>
        <begin position="387"/>
        <end position="420"/>
    </location>
</feature>
<dbReference type="Gene3D" id="1.25.40.10">
    <property type="entry name" value="Tetratricopeptide repeat domain"/>
    <property type="match status" value="1"/>
</dbReference>
<dbReference type="PANTHER" id="PTHR22550">
    <property type="entry name" value="SPORE GERMINATION PROTEIN"/>
    <property type="match status" value="1"/>
</dbReference>
<gene>
    <name evidence="4" type="ORF">LMG3458_03096</name>
</gene>